<keyword evidence="3 5" id="KW-0288">FMN</keyword>
<accession>A0A426DE84</accession>
<protein>
    <submittedName>
        <fullName evidence="7">Nitroreductase</fullName>
    </submittedName>
</protein>
<dbReference type="GO" id="GO:0016491">
    <property type="term" value="F:oxidoreductase activity"/>
    <property type="evidence" value="ECO:0007669"/>
    <property type="project" value="UniProtKB-UniRule"/>
</dbReference>
<name>A0A426DE84_9FIRM</name>
<organism evidence="7 8">
    <name type="scientific">Schaedlerella arabinosiphila</name>
    <dbReference type="NCBI Taxonomy" id="2044587"/>
    <lineage>
        <taxon>Bacteria</taxon>
        <taxon>Bacillati</taxon>
        <taxon>Bacillota</taxon>
        <taxon>Clostridia</taxon>
        <taxon>Lachnospirales</taxon>
        <taxon>Lachnospiraceae</taxon>
        <taxon>Schaedlerella</taxon>
    </lineage>
</organism>
<comment type="similarity">
    <text evidence="1 5">Belongs to the flavin oxidoreductase frp family.</text>
</comment>
<evidence type="ECO:0000256" key="4">
    <source>
        <dbReference type="ARBA" id="ARBA00023002"/>
    </source>
</evidence>
<comment type="caution">
    <text evidence="7">The sequence shown here is derived from an EMBL/GenBank/DDBJ whole genome shotgun (WGS) entry which is preliminary data.</text>
</comment>
<evidence type="ECO:0000256" key="3">
    <source>
        <dbReference type="ARBA" id="ARBA00022643"/>
    </source>
</evidence>
<evidence type="ECO:0000259" key="6">
    <source>
        <dbReference type="Pfam" id="PF00881"/>
    </source>
</evidence>
<evidence type="ECO:0000256" key="5">
    <source>
        <dbReference type="PIRNR" id="PIRNR005426"/>
    </source>
</evidence>
<keyword evidence="5" id="KW-0521">NADP</keyword>
<dbReference type="Pfam" id="PF00881">
    <property type="entry name" value="Nitroreductase"/>
    <property type="match status" value="1"/>
</dbReference>
<dbReference type="PANTHER" id="PTHR43425:SF2">
    <property type="entry name" value="OXYGEN-INSENSITIVE NADPH NITROREDUCTASE"/>
    <property type="match status" value="1"/>
</dbReference>
<dbReference type="InterPro" id="IPR016446">
    <property type="entry name" value="Flavin_OxRdtase_Frp"/>
</dbReference>
<dbReference type="RefSeq" id="WP_016296865.1">
    <property type="nucleotide sequence ID" value="NZ_RHJS01000002.1"/>
</dbReference>
<dbReference type="Gene3D" id="3.40.109.10">
    <property type="entry name" value="NADH Oxidase"/>
    <property type="match status" value="1"/>
</dbReference>
<keyword evidence="2 5" id="KW-0285">Flavoprotein</keyword>
<dbReference type="Proteomes" id="UP000274920">
    <property type="component" value="Unassembled WGS sequence"/>
</dbReference>
<dbReference type="PANTHER" id="PTHR43425">
    <property type="entry name" value="OXYGEN-INSENSITIVE NADPH NITROREDUCTASE"/>
    <property type="match status" value="1"/>
</dbReference>
<evidence type="ECO:0000256" key="1">
    <source>
        <dbReference type="ARBA" id="ARBA00008366"/>
    </source>
</evidence>
<dbReference type="AlphaFoldDB" id="A0A426DE84"/>
<gene>
    <name evidence="7" type="ORF">EBB54_06515</name>
</gene>
<evidence type="ECO:0000313" key="8">
    <source>
        <dbReference type="Proteomes" id="UP000274920"/>
    </source>
</evidence>
<keyword evidence="4 5" id="KW-0560">Oxidoreductase</keyword>
<dbReference type="PIRSF" id="PIRSF005426">
    <property type="entry name" value="Frp"/>
    <property type="match status" value="1"/>
</dbReference>
<dbReference type="SUPFAM" id="SSF55469">
    <property type="entry name" value="FMN-dependent nitroreductase-like"/>
    <property type="match status" value="1"/>
</dbReference>
<evidence type="ECO:0000256" key="2">
    <source>
        <dbReference type="ARBA" id="ARBA00022630"/>
    </source>
</evidence>
<proteinExistence type="inferred from homology"/>
<reference evidence="7" key="1">
    <citation type="submission" date="2018-10" db="EMBL/GenBank/DDBJ databases">
        <title>Schaedlerella arabinophila gen. nov. sp. nov., isolated from the mouse intestinal tract and comparative analysis with the genome of the closely related altered Schaedler flora strain ASF502.</title>
        <authorList>
            <person name="Miyake S."/>
            <person name="Soh M."/>
            <person name="Seedorf H."/>
        </authorList>
    </citation>
    <scope>NUCLEOTIDE SEQUENCE [LARGE SCALE GENOMIC DNA]</scope>
    <source>
        <strain evidence="7">DSM 106076</strain>
    </source>
</reference>
<dbReference type="InterPro" id="IPR029479">
    <property type="entry name" value="Nitroreductase"/>
</dbReference>
<evidence type="ECO:0000313" key="7">
    <source>
        <dbReference type="EMBL" id="RRK31064.1"/>
    </source>
</evidence>
<sequence length="251" mass="28245">MKNEILKQLANRKSVRVFEDREIPKEDKAAIITAAAMAPTAGNQQLYTILDVTDQELKDRLADLCDHQPFIAKANLVLAFCADCKKWYDAFAAAGCSPRRPGAGDLLLAVDDALIAAQNAVTAAESLGIGSCYIGDVMENCEQMRDLLQLPRYVFPAALLVFGYPTEQQKSRKKPQRIDEAYLVHENTYHTMSDQELSDMLSFHAGEKDYDAWIQAFCNRKYHSDFSREMSRSVGVYLRDFLDGAEESRDE</sequence>
<dbReference type="InterPro" id="IPR000415">
    <property type="entry name" value="Nitroreductase-like"/>
</dbReference>
<feature type="domain" description="Nitroreductase" evidence="6">
    <location>
        <begin position="10"/>
        <end position="164"/>
    </location>
</feature>
<keyword evidence="8" id="KW-1185">Reference proteome</keyword>
<dbReference type="EMBL" id="RHJS01000002">
    <property type="protein sequence ID" value="RRK31064.1"/>
    <property type="molecule type" value="Genomic_DNA"/>
</dbReference>